<keyword evidence="2" id="KW-1185">Reference proteome</keyword>
<dbReference type="Proteomes" id="UP000000759">
    <property type="component" value="Chromosome 7"/>
</dbReference>
<gene>
    <name evidence="1" type="ORF">PHATRDRAFT_45614</name>
</gene>
<evidence type="ECO:0008006" key="3">
    <source>
        <dbReference type="Google" id="ProtNLM"/>
    </source>
</evidence>
<dbReference type="SUPFAM" id="SSF52540">
    <property type="entry name" value="P-loop containing nucleoside triphosphate hydrolases"/>
    <property type="match status" value="1"/>
</dbReference>
<dbReference type="EMBL" id="CM000610">
    <property type="protein sequence ID" value="EEC48887.1"/>
    <property type="molecule type" value="Genomic_DNA"/>
</dbReference>
<dbReference type="OrthoDB" id="6052527at2759"/>
<accession>B7FYA0</accession>
<dbReference type="RefSeq" id="XP_002179901.1">
    <property type="nucleotide sequence ID" value="XM_002179865.1"/>
</dbReference>
<proteinExistence type="predicted"/>
<reference evidence="1 2" key="1">
    <citation type="journal article" date="2008" name="Nature">
        <title>The Phaeodactylum genome reveals the evolutionary history of diatom genomes.</title>
        <authorList>
            <person name="Bowler C."/>
            <person name="Allen A.E."/>
            <person name="Badger J.H."/>
            <person name="Grimwood J."/>
            <person name="Jabbari K."/>
            <person name="Kuo A."/>
            <person name="Maheswari U."/>
            <person name="Martens C."/>
            <person name="Maumus F."/>
            <person name="Otillar R.P."/>
            <person name="Rayko E."/>
            <person name="Salamov A."/>
            <person name="Vandepoele K."/>
            <person name="Beszteri B."/>
            <person name="Gruber A."/>
            <person name="Heijde M."/>
            <person name="Katinka M."/>
            <person name="Mock T."/>
            <person name="Valentin K."/>
            <person name="Verret F."/>
            <person name="Berges J.A."/>
            <person name="Brownlee C."/>
            <person name="Cadoret J.P."/>
            <person name="Chiovitti A."/>
            <person name="Choi C.J."/>
            <person name="Coesel S."/>
            <person name="De Martino A."/>
            <person name="Detter J.C."/>
            <person name="Durkin C."/>
            <person name="Falciatore A."/>
            <person name="Fournet J."/>
            <person name="Haruta M."/>
            <person name="Huysman M.J."/>
            <person name="Jenkins B.D."/>
            <person name="Jiroutova K."/>
            <person name="Jorgensen R.E."/>
            <person name="Joubert Y."/>
            <person name="Kaplan A."/>
            <person name="Kroger N."/>
            <person name="Kroth P.G."/>
            <person name="La Roche J."/>
            <person name="Lindquist E."/>
            <person name="Lommer M."/>
            <person name="Martin-Jezequel V."/>
            <person name="Lopez P.J."/>
            <person name="Lucas S."/>
            <person name="Mangogna M."/>
            <person name="McGinnis K."/>
            <person name="Medlin L.K."/>
            <person name="Montsant A."/>
            <person name="Oudot-Le Secq M.P."/>
            <person name="Napoli C."/>
            <person name="Obornik M."/>
            <person name="Parker M.S."/>
            <person name="Petit J.L."/>
            <person name="Porcel B.M."/>
            <person name="Poulsen N."/>
            <person name="Robison M."/>
            <person name="Rychlewski L."/>
            <person name="Rynearson T.A."/>
            <person name="Schmutz J."/>
            <person name="Shapiro H."/>
            <person name="Siaut M."/>
            <person name="Stanley M."/>
            <person name="Sussman M.R."/>
            <person name="Taylor A.R."/>
            <person name="Vardi A."/>
            <person name="von Dassow P."/>
            <person name="Vyverman W."/>
            <person name="Willis A."/>
            <person name="Wyrwicz L.S."/>
            <person name="Rokhsar D.S."/>
            <person name="Weissenbach J."/>
            <person name="Armbrust E.V."/>
            <person name="Green B.R."/>
            <person name="Van de Peer Y."/>
            <person name="Grigoriev I.V."/>
        </authorList>
    </citation>
    <scope>NUCLEOTIDE SEQUENCE [LARGE SCALE GENOMIC DNA]</scope>
    <source>
        <strain evidence="1 2">CCAP 1055/1</strain>
    </source>
</reference>
<dbReference type="InterPro" id="IPR027417">
    <property type="entry name" value="P-loop_NTPase"/>
</dbReference>
<dbReference type="InParanoid" id="B7FYA0"/>
<dbReference type="PaxDb" id="2850-Phatr45614"/>
<protein>
    <recommendedName>
        <fullName evidence="3">Sulfotransferase</fullName>
    </recommendedName>
</protein>
<dbReference type="AlphaFoldDB" id="B7FYA0"/>
<evidence type="ECO:0000313" key="2">
    <source>
        <dbReference type="Proteomes" id="UP000000759"/>
    </source>
</evidence>
<dbReference type="GeneID" id="7200655"/>
<dbReference type="KEGG" id="pti:PHATRDRAFT_45614"/>
<dbReference type="Gene3D" id="3.40.50.300">
    <property type="entry name" value="P-loop containing nucleotide triphosphate hydrolases"/>
    <property type="match status" value="1"/>
</dbReference>
<sequence>MLRLRTTFMFTIAGSVMALLVNRVQVALILFDESDPLYTRDPSFTPTEPDPEGRQDTFSFKNLSNFIALEPTPRPRVESLVNGPNITGDVAWLMHLAVVGFAKCGTTAMQAYFDRHPQISMLDGEHCSIRDEGYAASNLVKKLAEELPRGNYIRGAKCPSYLEIPQALHTLSTLFPNARFVVGVRHPVLWFQLLPALELIGDCEKVGPRYKTGGVCTHQAKFHEPLALLGKTKMSTPEEQQYFPKGFSSFVNQTGSSGHEIFLYDISQIADNNERRQRQFRDDLQRFLHVDEPFSPLSEDKESRRRLSGLETSTFPNAHKRINICDRKYDGLRDVLLKIGKDASRWIRQYFIHAGGVHVSSVEFLDQALARWEIDPCELRLKKALN</sequence>
<reference evidence="2" key="2">
    <citation type="submission" date="2008-08" db="EMBL/GenBank/DDBJ databases">
        <authorList>
            <consortium name="Diatom Consortium"/>
            <person name="Grigoriev I."/>
            <person name="Grimwood J."/>
            <person name="Kuo A."/>
            <person name="Otillar R.P."/>
            <person name="Salamov A."/>
            <person name="Detter J.C."/>
            <person name="Lindquist E."/>
            <person name="Shapiro H."/>
            <person name="Lucas S."/>
            <person name="Glavina del Rio T."/>
            <person name="Pitluck S."/>
            <person name="Rokhsar D."/>
            <person name="Bowler C."/>
        </authorList>
    </citation>
    <scope>GENOME REANNOTATION</scope>
    <source>
        <strain evidence="2">CCAP 1055/1</strain>
    </source>
</reference>
<evidence type="ECO:0000313" key="1">
    <source>
        <dbReference type="EMBL" id="EEC48887.1"/>
    </source>
</evidence>
<organism evidence="1 2">
    <name type="scientific">Phaeodactylum tricornutum (strain CCAP 1055/1)</name>
    <dbReference type="NCBI Taxonomy" id="556484"/>
    <lineage>
        <taxon>Eukaryota</taxon>
        <taxon>Sar</taxon>
        <taxon>Stramenopiles</taxon>
        <taxon>Ochrophyta</taxon>
        <taxon>Bacillariophyta</taxon>
        <taxon>Bacillariophyceae</taxon>
        <taxon>Bacillariophycidae</taxon>
        <taxon>Naviculales</taxon>
        <taxon>Phaeodactylaceae</taxon>
        <taxon>Phaeodactylum</taxon>
    </lineage>
</organism>
<dbReference type="HOGENOM" id="CLU_060859_0_0_1"/>
<name>B7FYA0_PHATC</name>